<evidence type="ECO:0000313" key="1">
    <source>
        <dbReference type="EMBL" id="CAD8157999.1"/>
    </source>
</evidence>
<organism evidence="3 4">
    <name type="scientific">Paramecium octaurelia</name>
    <dbReference type="NCBI Taxonomy" id="43137"/>
    <lineage>
        <taxon>Eukaryota</taxon>
        <taxon>Sar</taxon>
        <taxon>Alveolata</taxon>
        <taxon>Ciliophora</taxon>
        <taxon>Intramacronucleata</taxon>
        <taxon>Oligohymenophorea</taxon>
        <taxon>Peniculida</taxon>
        <taxon>Parameciidae</taxon>
        <taxon>Paramecium</taxon>
    </lineage>
</organism>
<dbReference type="EMBL" id="CAJJDP010000034">
    <property type="protein sequence ID" value="CAD8158011.1"/>
    <property type="molecule type" value="Genomic_DNA"/>
</dbReference>
<name>A0A8S1TVS2_PAROT</name>
<accession>A0A8S1TVS2</accession>
<gene>
    <name evidence="1" type="ORF">POCTA_138.1.T0340275</name>
    <name evidence="2" type="ORF">POCTA_138.1.T0340278</name>
    <name evidence="3" type="ORF">POCTA_138.1.T0340282</name>
</gene>
<protein>
    <submittedName>
        <fullName evidence="3">Uncharacterized protein</fullName>
    </submittedName>
</protein>
<evidence type="ECO:0000313" key="3">
    <source>
        <dbReference type="EMBL" id="CAD8158011.1"/>
    </source>
</evidence>
<dbReference type="AlphaFoldDB" id="A0A8S1TVS2"/>
<reference evidence="3" key="1">
    <citation type="submission" date="2021-01" db="EMBL/GenBank/DDBJ databases">
        <authorList>
            <consortium name="Genoscope - CEA"/>
            <person name="William W."/>
        </authorList>
    </citation>
    <scope>NUCLEOTIDE SEQUENCE</scope>
</reference>
<dbReference type="EMBL" id="CAJJDP010000034">
    <property type="protein sequence ID" value="CAD8158003.1"/>
    <property type="molecule type" value="Genomic_DNA"/>
</dbReference>
<sequence>MQSGISNNAKKSNSQIEDKTLPTLNAANTTQHNLHIQILSWRQHWQPIIQKSQLQNQMHNMDYLCGQDSLISLWKVSADTTGQEMLDTHAKKMSQSQVFHQLFRLKYFLSWQRIVILGRVHLPIINKNQRNVKNYLNLNLFLKQFQTKIFWCNRKNEDQCR</sequence>
<keyword evidence="4" id="KW-1185">Reference proteome</keyword>
<dbReference type="EMBL" id="CAJJDP010000034">
    <property type="protein sequence ID" value="CAD8157999.1"/>
    <property type="molecule type" value="Genomic_DNA"/>
</dbReference>
<evidence type="ECO:0000313" key="4">
    <source>
        <dbReference type="Proteomes" id="UP000683925"/>
    </source>
</evidence>
<comment type="caution">
    <text evidence="3">The sequence shown here is derived from an EMBL/GenBank/DDBJ whole genome shotgun (WGS) entry which is preliminary data.</text>
</comment>
<dbReference type="Proteomes" id="UP000683925">
    <property type="component" value="Unassembled WGS sequence"/>
</dbReference>
<proteinExistence type="predicted"/>
<evidence type="ECO:0000313" key="2">
    <source>
        <dbReference type="EMBL" id="CAD8158003.1"/>
    </source>
</evidence>